<keyword evidence="6 8" id="KW-1133">Transmembrane helix</keyword>
<feature type="transmembrane region" description="Helical" evidence="9">
    <location>
        <begin position="402"/>
        <end position="429"/>
    </location>
</feature>
<feature type="transmembrane region" description="Helical" evidence="9">
    <location>
        <begin position="42"/>
        <end position="60"/>
    </location>
</feature>
<feature type="transmembrane region" description="Helical" evidence="9">
    <location>
        <begin position="217"/>
        <end position="240"/>
    </location>
</feature>
<dbReference type="KEGG" id="pabs:JIR001_09360"/>
<keyword evidence="11" id="KW-1185">Reference proteome</keyword>
<feature type="transmembrane region" description="Helical" evidence="9">
    <location>
        <begin position="349"/>
        <end position="382"/>
    </location>
</feature>
<evidence type="ECO:0000256" key="2">
    <source>
        <dbReference type="ARBA" id="ARBA00005697"/>
    </source>
</evidence>
<reference evidence="10" key="2">
    <citation type="journal article" date="2021" name="Microbiol. Resour. Announc.">
        <title>Complete Genome Sequence of Polycladomyces abyssicola JIR-001T, Isolated from Hemipelagic Sediment in Deep Seawater.</title>
        <authorList>
            <person name="Tsubouchi T."/>
            <person name="Kaneko Y."/>
        </authorList>
    </citation>
    <scope>NUCLEOTIDE SEQUENCE</scope>
    <source>
        <strain evidence="10">JIR-001</strain>
    </source>
</reference>
<dbReference type="InterPro" id="IPR045018">
    <property type="entry name" value="Azg-like"/>
</dbReference>
<proteinExistence type="inferred from homology"/>
<evidence type="ECO:0000256" key="3">
    <source>
        <dbReference type="ARBA" id="ARBA00022448"/>
    </source>
</evidence>
<organism evidence="10 11">
    <name type="scientific">Polycladomyces abyssicola</name>
    <dbReference type="NCBI Taxonomy" id="1125966"/>
    <lineage>
        <taxon>Bacteria</taxon>
        <taxon>Bacillati</taxon>
        <taxon>Bacillota</taxon>
        <taxon>Bacilli</taxon>
        <taxon>Bacillales</taxon>
        <taxon>Thermoactinomycetaceae</taxon>
        <taxon>Polycladomyces</taxon>
    </lineage>
</organism>
<comment type="similarity">
    <text evidence="2 8">Belongs to the nucleobase:cation symporter-2 (NCS2) (TC 2.A.40) family. Azg-like subfamily.</text>
</comment>
<name>A0A8D5ZNA5_9BACL</name>
<feature type="transmembrane region" description="Helical" evidence="9">
    <location>
        <begin position="260"/>
        <end position="281"/>
    </location>
</feature>
<evidence type="ECO:0000256" key="7">
    <source>
        <dbReference type="ARBA" id="ARBA00023136"/>
    </source>
</evidence>
<sequence length="458" mass="48979">MADSQVETPQSVAVTEMSQNTHGFLDRFFRLSERKTDVKTEVFAGLTTFMTMCYIIFVNPQILSDAGIPKEGAIAATIFASVFCTLLFGLWANFPVAIAPGMGLNAFFTYSVVLGQGLSWQTALGAVFISGFVFFLLTVTGIRRRLVAAVPDVLRSAIVVGIGLFIAFIGLKNAGIIVKSPSTFVSLGQVTQPGPILTMIGLLVAVILMARNFKGAMIISILITTLLAMAFGVTPVPHRLSDVMTFTMPDITTTLGKLDIMAAIHYGIFSIIFSFTIVELFDNLATLIGLSKKAGLMDKNGDIPNLNRALQADAVGTMMSATFGSTALNAYIENAAGISEGGRTGLTAVVVAGLFLLSLFLTPLIMLIPSVATAPALILVGALMLSEIKNLSFDDFTDTIPAFLTIILMPLTSSIAEGLAFGFVSYTVLKTLTGKYKEMNLFLYLITAAFIINFLYHG</sequence>
<dbReference type="Proteomes" id="UP000677436">
    <property type="component" value="Chromosome"/>
</dbReference>
<feature type="transmembrane region" description="Helical" evidence="9">
    <location>
        <begin position="153"/>
        <end position="171"/>
    </location>
</feature>
<comment type="subcellular location">
    <subcellularLocation>
        <location evidence="1 8">Cell membrane</location>
        <topology evidence="1 8">Multi-pass membrane protein</topology>
    </subcellularLocation>
</comment>
<dbReference type="PANTHER" id="PTHR43337:SF1">
    <property type="entry name" value="XANTHINE_URACIL PERMEASE C887.17-RELATED"/>
    <property type="match status" value="1"/>
</dbReference>
<evidence type="ECO:0000256" key="4">
    <source>
        <dbReference type="ARBA" id="ARBA00022475"/>
    </source>
</evidence>
<dbReference type="InterPro" id="IPR006043">
    <property type="entry name" value="NCS2"/>
</dbReference>
<accession>A0A8D5ZNA5</accession>
<evidence type="ECO:0000256" key="5">
    <source>
        <dbReference type="ARBA" id="ARBA00022692"/>
    </source>
</evidence>
<dbReference type="PIRSF" id="PIRSF005353">
    <property type="entry name" value="PbuG"/>
    <property type="match status" value="1"/>
</dbReference>
<feature type="transmembrane region" description="Helical" evidence="9">
    <location>
        <begin position="441"/>
        <end position="457"/>
    </location>
</feature>
<feature type="transmembrane region" description="Helical" evidence="9">
    <location>
        <begin position="118"/>
        <end position="141"/>
    </location>
</feature>
<dbReference type="AlphaFoldDB" id="A0A8D5ZNA5"/>
<dbReference type="PANTHER" id="PTHR43337">
    <property type="entry name" value="XANTHINE/URACIL PERMEASE C887.17-RELATED"/>
    <property type="match status" value="1"/>
</dbReference>
<evidence type="ECO:0000313" key="11">
    <source>
        <dbReference type="Proteomes" id="UP000677436"/>
    </source>
</evidence>
<feature type="transmembrane region" description="Helical" evidence="9">
    <location>
        <begin position="191"/>
        <end position="210"/>
    </location>
</feature>
<keyword evidence="7 8" id="KW-0472">Membrane</keyword>
<evidence type="ECO:0000256" key="6">
    <source>
        <dbReference type="ARBA" id="ARBA00022989"/>
    </source>
</evidence>
<dbReference type="InterPro" id="IPR026033">
    <property type="entry name" value="Azg-like_bact_archaea"/>
</dbReference>
<evidence type="ECO:0000313" key="10">
    <source>
        <dbReference type="EMBL" id="BCU81153.1"/>
    </source>
</evidence>
<dbReference type="EMBL" id="AP024601">
    <property type="protein sequence ID" value="BCU81153.1"/>
    <property type="molecule type" value="Genomic_DNA"/>
</dbReference>
<evidence type="ECO:0000256" key="9">
    <source>
        <dbReference type="SAM" id="Phobius"/>
    </source>
</evidence>
<keyword evidence="3 8" id="KW-0813">Transport</keyword>
<dbReference type="Pfam" id="PF00860">
    <property type="entry name" value="Xan_ur_permease"/>
    <property type="match status" value="1"/>
</dbReference>
<gene>
    <name evidence="10" type="ORF">JIR001_09360</name>
</gene>
<keyword evidence="5 8" id="KW-0812">Transmembrane</keyword>
<dbReference type="GO" id="GO:0005886">
    <property type="term" value="C:plasma membrane"/>
    <property type="evidence" value="ECO:0007669"/>
    <property type="project" value="UniProtKB-SubCell"/>
</dbReference>
<dbReference type="GO" id="GO:0005345">
    <property type="term" value="F:purine nucleobase transmembrane transporter activity"/>
    <property type="evidence" value="ECO:0007669"/>
    <property type="project" value="TreeGrafter"/>
</dbReference>
<reference evidence="10" key="1">
    <citation type="journal article" date="2013" name="Int. J. Syst. Evol. Microbiol.">
        <title>Polycladomyces abyssicola gen. nov., sp. nov., a thermophilic filamentous bacterium isolated from hemipelagic sediment.</title>
        <authorList>
            <person name="Tsubouchi T."/>
            <person name="Shimane Y."/>
            <person name="Mori K."/>
            <person name="Usui K."/>
            <person name="Hiraki T."/>
            <person name="Tame A."/>
            <person name="Uematsu K."/>
            <person name="Maruyama T."/>
            <person name="Hatada Y."/>
        </authorList>
    </citation>
    <scope>NUCLEOTIDE SEQUENCE</scope>
    <source>
        <strain evidence="10">JIR-001</strain>
    </source>
</reference>
<protein>
    <submittedName>
        <fullName evidence="10">Xanthine/uracil permease</fullName>
    </submittedName>
</protein>
<feature type="transmembrane region" description="Helical" evidence="9">
    <location>
        <begin position="72"/>
        <end position="98"/>
    </location>
</feature>
<evidence type="ECO:0000256" key="1">
    <source>
        <dbReference type="ARBA" id="ARBA00004651"/>
    </source>
</evidence>
<evidence type="ECO:0000256" key="8">
    <source>
        <dbReference type="PIRNR" id="PIRNR005353"/>
    </source>
</evidence>
<keyword evidence="4 8" id="KW-1003">Cell membrane</keyword>